<dbReference type="InterPro" id="IPR036390">
    <property type="entry name" value="WH_DNA-bd_sf"/>
</dbReference>
<dbReference type="Gene3D" id="1.10.10.10">
    <property type="entry name" value="Winged helix-like DNA-binding domain superfamily/Winged helix DNA-binding domain"/>
    <property type="match status" value="1"/>
</dbReference>
<gene>
    <name evidence="2" type="ORF">MRX98_04110</name>
</gene>
<evidence type="ECO:0000313" key="3">
    <source>
        <dbReference type="Proteomes" id="UP001165427"/>
    </source>
</evidence>
<dbReference type="GO" id="GO:0046983">
    <property type="term" value="F:protein dimerization activity"/>
    <property type="evidence" value="ECO:0007669"/>
    <property type="project" value="InterPro"/>
</dbReference>
<dbReference type="InterPro" id="IPR012967">
    <property type="entry name" value="COMT_dimerisation"/>
</dbReference>
<keyword evidence="3" id="KW-1185">Reference proteome</keyword>
<dbReference type="EMBL" id="JALJRB010000003">
    <property type="protein sequence ID" value="MCJ8499747.1"/>
    <property type="molecule type" value="Genomic_DNA"/>
</dbReference>
<comment type="caution">
    <text evidence="2">The sequence shown here is derived from an EMBL/GenBank/DDBJ whole genome shotgun (WGS) entry which is preliminary data.</text>
</comment>
<dbReference type="Proteomes" id="UP001165427">
    <property type="component" value="Unassembled WGS sequence"/>
</dbReference>
<accession>A0AA41R0A6</accession>
<organism evidence="2 3">
    <name type="scientific">Desulfatitalea alkaliphila</name>
    <dbReference type="NCBI Taxonomy" id="2929485"/>
    <lineage>
        <taxon>Bacteria</taxon>
        <taxon>Pseudomonadati</taxon>
        <taxon>Thermodesulfobacteriota</taxon>
        <taxon>Desulfobacteria</taxon>
        <taxon>Desulfobacterales</taxon>
        <taxon>Desulfosarcinaceae</taxon>
        <taxon>Desulfatitalea</taxon>
    </lineage>
</organism>
<feature type="domain" description="O-methyltransferase dimerisation" evidence="1">
    <location>
        <begin position="22"/>
        <end position="92"/>
    </location>
</feature>
<evidence type="ECO:0000313" key="2">
    <source>
        <dbReference type="EMBL" id="MCJ8499747.1"/>
    </source>
</evidence>
<evidence type="ECO:0000259" key="1">
    <source>
        <dbReference type="Pfam" id="PF08100"/>
    </source>
</evidence>
<protein>
    <recommendedName>
        <fullName evidence="1">O-methyltransferase dimerisation domain-containing protein</fullName>
    </recommendedName>
</protein>
<sequence>MKRPPDAEMSYRPLHDIAMGPLKAALLNCGIDLKVFDLLTADAAPDEVAGRLGTHAENTRRLLDALTTSDLLEKRAGLHQRFFRPNPLSGTLSSFVCLPGPFTVDVITSKRYSVIITILGGDIMATQAKRSTVYFDPIIHKALKLKSIETSKSISDLVNDAVKAALAEDAEDLTAFEERANEPLISFSEMLKRLKKDARI</sequence>
<dbReference type="Pfam" id="PF08100">
    <property type="entry name" value="Dimerisation"/>
    <property type="match status" value="1"/>
</dbReference>
<dbReference type="AlphaFoldDB" id="A0AA41R0A6"/>
<reference evidence="2" key="1">
    <citation type="submission" date="2022-04" db="EMBL/GenBank/DDBJ databases">
        <title>Desulfatitalea alkaliphila sp. nov., a novel anaerobic sulfate-reducing bacterium isolated from terrestrial mud volcano, Taman Peninsula, Russia.</title>
        <authorList>
            <person name="Khomyakova M.A."/>
            <person name="Merkel A.Y."/>
            <person name="Slobodkin A.I."/>
        </authorList>
    </citation>
    <scope>NUCLEOTIDE SEQUENCE</scope>
    <source>
        <strain evidence="2">M08but</strain>
    </source>
</reference>
<proteinExistence type="predicted"/>
<dbReference type="RefSeq" id="WP_246903233.1">
    <property type="nucleotide sequence ID" value="NZ_JALJRB010000003.1"/>
</dbReference>
<dbReference type="SUPFAM" id="SSF46785">
    <property type="entry name" value="Winged helix' DNA-binding domain"/>
    <property type="match status" value="1"/>
</dbReference>
<dbReference type="InterPro" id="IPR036388">
    <property type="entry name" value="WH-like_DNA-bd_sf"/>
</dbReference>
<name>A0AA41R0A6_9BACT</name>